<gene>
    <name evidence="1" type="ORF">ACFPN9_07605</name>
</gene>
<dbReference type="EMBL" id="JBHSLU010000012">
    <property type="protein sequence ID" value="MFC5505119.1"/>
    <property type="molecule type" value="Genomic_DNA"/>
</dbReference>
<dbReference type="Proteomes" id="UP001596060">
    <property type="component" value="Unassembled WGS sequence"/>
</dbReference>
<proteinExistence type="predicted"/>
<name>A0ABW0P2T6_9HYPH</name>
<comment type="caution">
    <text evidence="1">The sequence shown here is derived from an EMBL/GenBank/DDBJ whole genome shotgun (WGS) entry which is preliminary data.</text>
</comment>
<protein>
    <submittedName>
        <fullName evidence="1">Uncharacterized protein</fullName>
    </submittedName>
</protein>
<reference evidence="2" key="1">
    <citation type="journal article" date="2019" name="Int. J. Syst. Evol. Microbiol.">
        <title>The Global Catalogue of Microorganisms (GCM) 10K type strain sequencing project: providing services to taxonomists for standard genome sequencing and annotation.</title>
        <authorList>
            <consortium name="The Broad Institute Genomics Platform"/>
            <consortium name="The Broad Institute Genome Sequencing Center for Infectious Disease"/>
            <person name="Wu L."/>
            <person name="Ma J."/>
        </authorList>
    </citation>
    <scope>NUCLEOTIDE SEQUENCE [LARGE SCALE GENOMIC DNA]</scope>
    <source>
        <strain evidence="2">CCUG 43117</strain>
    </source>
</reference>
<evidence type="ECO:0000313" key="1">
    <source>
        <dbReference type="EMBL" id="MFC5505119.1"/>
    </source>
</evidence>
<evidence type="ECO:0000313" key="2">
    <source>
        <dbReference type="Proteomes" id="UP001596060"/>
    </source>
</evidence>
<dbReference type="RefSeq" id="WP_377816187.1">
    <property type="nucleotide sequence ID" value="NZ_JBHSLU010000012.1"/>
</dbReference>
<keyword evidence="2" id="KW-1185">Reference proteome</keyword>
<organism evidence="1 2">
    <name type="scientific">Bosea massiliensis</name>
    <dbReference type="NCBI Taxonomy" id="151419"/>
    <lineage>
        <taxon>Bacteria</taxon>
        <taxon>Pseudomonadati</taxon>
        <taxon>Pseudomonadota</taxon>
        <taxon>Alphaproteobacteria</taxon>
        <taxon>Hyphomicrobiales</taxon>
        <taxon>Boseaceae</taxon>
        <taxon>Bosea</taxon>
    </lineage>
</organism>
<accession>A0ABW0P2T6</accession>
<sequence>MGDRLRKAWFVGVRGLESPSVVYAPTASKARSQVIADLSDAWQLRWRDALRQIEHVRRAPSHDVMLPAPHPLAPQLDPGILHCVVHAYGGTGLKAGYRDHFYTCADDWRMQAALFHGLFRVYRRDPGRPGQPDQIMYELTALGRNVARGEAETYPRW</sequence>